<dbReference type="Gene3D" id="2.170.120.40">
    <property type="entry name" value="YbbR-like domain"/>
    <property type="match status" value="2"/>
</dbReference>
<protein>
    <recommendedName>
        <fullName evidence="4">YbbR-like domain-containing protein YbbR</fullName>
    </recommendedName>
</protein>
<dbReference type="RefSeq" id="WP_101644222.1">
    <property type="nucleotide sequence ID" value="NZ_PGUY01000052.1"/>
</dbReference>
<name>A0A2N5M302_9BACI</name>
<evidence type="ECO:0000313" key="3">
    <source>
        <dbReference type="Proteomes" id="UP000234748"/>
    </source>
</evidence>
<comment type="caution">
    <text evidence="2">The sequence shown here is derived from an EMBL/GenBank/DDBJ whole genome shotgun (WGS) entry which is preliminary data.</text>
</comment>
<accession>A0A2N5M302</accession>
<reference evidence="2 3" key="1">
    <citation type="submission" date="2017-11" db="EMBL/GenBank/DDBJ databases">
        <title>Comparitive Functional Genomics of Dry Heat Resistant strains isolated from the Viking Spacecraft.</title>
        <authorList>
            <person name="Seuylemezian A."/>
            <person name="Cooper K."/>
            <person name="Vaishampayan P."/>
        </authorList>
    </citation>
    <scope>NUCLEOTIDE SEQUENCE [LARGE SCALE GENOMIC DNA]</scope>
    <source>
        <strain evidence="2 3">V1-29</strain>
    </source>
</reference>
<sequence>MDRLMKTPWFIKIIAFSLAALLFVSINFQPDAKKGSSGFSTTSKTSTETVEGVEVDVYYDSENLVVKGVPEKVDVTLKGPKSIVLSAKNQRDFKVSVDLADAVIGEQKVPIQVENLSDKLTAVVKPNQATVTVQEKITKEYSVLPQYNENLLEDGYTAGVPTADPERVRITGAKDIMEQISIVRASIELEQGVNETVERRAKVRALDKNLNNLDVSIEPSSVDVRIPIQLPSKKVSVIPYQTGKLQDGVDIQSININPREIILYGKESELNKIQNIRVPVNVNNIDSSTNFEHNIQLPEGIYRASDEKVSVSVKAGKQKEELKDEKEEQEAAAEQISKTFSNIEIIPAGLPEDYDLTFVTPSNGSLNITVTGPPEKIKALTESDIQLSIDASKLPEGRSETAVLTNLPDDLSWKTPYEKAAVDLVKKEAE</sequence>
<evidence type="ECO:0000256" key="1">
    <source>
        <dbReference type="SAM" id="Coils"/>
    </source>
</evidence>
<dbReference type="AlphaFoldDB" id="A0A2N5M302"/>
<gene>
    <name evidence="2" type="ORF">CUU66_16760</name>
</gene>
<proteinExistence type="predicted"/>
<dbReference type="InterPro" id="IPR012505">
    <property type="entry name" value="YbbR"/>
</dbReference>
<dbReference type="PANTHER" id="PTHR37804:SF1">
    <property type="entry name" value="CDAA REGULATORY PROTEIN CDAR"/>
    <property type="match status" value="1"/>
</dbReference>
<evidence type="ECO:0008006" key="4">
    <source>
        <dbReference type="Google" id="ProtNLM"/>
    </source>
</evidence>
<dbReference type="EMBL" id="PGUY01000052">
    <property type="protein sequence ID" value="PLT28748.1"/>
    <property type="molecule type" value="Genomic_DNA"/>
</dbReference>
<dbReference type="InterPro" id="IPR053154">
    <property type="entry name" value="c-di-AMP_regulator"/>
</dbReference>
<dbReference type="PANTHER" id="PTHR37804">
    <property type="entry name" value="CDAA REGULATORY PROTEIN CDAR"/>
    <property type="match status" value="1"/>
</dbReference>
<dbReference type="Gene3D" id="2.170.120.30">
    <property type="match status" value="2"/>
</dbReference>
<keyword evidence="1" id="KW-0175">Coiled coil</keyword>
<dbReference type="OrthoDB" id="2960905at2"/>
<dbReference type="Pfam" id="PF07949">
    <property type="entry name" value="YbbR"/>
    <property type="match status" value="3"/>
</dbReference>
<organism evidence="2 3">
    <name type="scientific">Peribacillus deserti</name>
    <dbReference type="NCBI Taxonomy" id="673318"/>
    <lineage>
        <taxon>Bacteria</taxon>
        <taxon>Bacillati</taxon>
        <taxon>Bacillota</taxon>
        <taxon>Bacilli</taxon>
        <taxon>Bacillales</taxon>
        <taxon>Bacillaceae</taxon>
        <taxon>Peribacillus</taxon>
    </lineage>
</organism>
<dbReference type="Proteomes" id="UP000234748">
    <property type="component" value="Unassembled WGS sequence"/>
</dbReference>
<evidence type="ECO:0000313" key="2">
    <source>
        <dbReference type="EMBL" id="PLT28748.1"/>
    </source>
</evidence>
<feature type="coiled-coil region" evidence="1">
    <location>
        <begin position="312"/>
        <end position="339"/>
    </location>
</feature>
<keyword evidence="3" id="KW-1185">Reference proteome</keyword>